<accession>A0A8J4RTV6</accession>
<reference evidence="3" key="1">
    <citation type="submission" date="2020-03" db="EMBL/GenBank/DDBJ databases">
        <title>Castanea mollissima Vanexum genome sequencing.</title>
        <authorList>
            <person name="Staton M."/>
        </authorList>
    </citation>
    <scope>NUCLEOTIDE SEQUENCE</scope>
    <source>
        <tissue evidence="3">Leaf</tissue>
    </source>
</reference>
<sequence length="465" mass="52447">MALRKRPWQNVMGDLMHARFYGSKVDFNKLRPMILKRIESRAKDYPVRGMVPVAQEVLRARAALYQGVSTLLSVFPVMTCKFCPEVYIGEKGHLIQTCCGYKRRAKNRVHEWISGGLNDILVPVETFHLQNMFQDVIKHQQRFDFDRVPAVVELCWQAGANPYDEDMCSSNWNLENVSSAIEGAESLSPHELKLIANRTLRAWEILRTGVQKLLLVYSAKVCKYCSEVHVGPSGHKARLCGVFKYESWRGAHFWEKAGVDDLVPPKLVWKRRPQDPLVLVDAHRDFYGHAPAVVDLCTQAGIIAPIKYHCMMKVQGTWSSTVQGAELRPESDSLALRSFWEMLVPIGSKLGILCSYLICTSSPDTPKEREKTHPSSRARRGYSDDPSLIVTDPSLVLTLRRSIPHSQGTSPTHLHQPIRRPHQPIPCPHPPPIHLAFSRYSADPPPSTHLSSSPAHPSSSPTHVR</sequence>
<feature type="region of interest" description="Disordered" evidence="1">
    <location>
        <begin position="363"/>
        <end position="389"/>
    </location>
</feature>
<dbReference type="AlphaFoldDB" id="A0A8J4RTV6"/>
<evidence type="ECO:0000313" key="3">
    <source>
        <dbReference type="EMBL" id="KAF3976725.1"/>
    </source>
</evidence>
<feature type="domain" description="APO" evidence="2">
    <location>
        <begin position="79"/>
        <end position="164"/>
    </location>
</feature>
<name>A0A8J4RTV6_9ROSI</name>
<keyword evidence="4" id="KW-1185">Reference proteome</keyword>
<dbReference type="Pfam" id="PF05634">
    <property type="entry name" value="APO_RNA-bind"/>
    <property type="match status" value="2"/>
</dbReference>
<gene>
    <name evidence="3" type="ORF">CMV_000123</name>
</gene>
<dbReference type="GO" id="GO:0003723">
    <property type="term" value="F:RNA binding"/>
    <property type="evidence" value="ECO:0007669"/>
    <property type="project" value="InterPro"/>
</dbReference>
<feature type="compositionally biased region" description="Polar residues" evidence="1">
    <location>
        <begin position="404"/>
        <end position="413"/>
    </location>
</feature>
<feature type="domain" description="APO" evidence="2">
    <location>
        <begin position="221"/>
        <end position="306"/>
    </location>
</feature>
<dbReference type="PANTHER" id="PTHR10388">
    <property type="entry name" value="EUKARYOTIC TRANSLATION INITIATION FACTOR SUI1"/>
    <property type="match status" value="1"/>
</dbReference>
<dbReference type="EMBL" id="JRKL02000006">
    <property type="protein sequence ID" value="KAF3976725.1"/>
    <property type="molecule type" value="Genomic_DNA"/>
</dbReference>
<evidence type="ECO:0000256" key="1">
    <source>
        <dbReference type="SAM" id="MobiDB-lite"/>
    </source>
</evidence>
<feature type="compositionally biased region" description="Pro residues" evidence="1">
    <location>
        <begin position="423"/>
        <end position="433"/>
    </location>
</feature>
<evidence type="ECO:0000313" key="4">
    <source>
        <dbReference type="Proteomes" id="UP000737018"/>
    </source>
</evidence>
<proteinExistence type="predicted"/>
<evidence type="ECO:0000259" key="2">
    <source>
        <dbReference type="PROSITE" id="PS51499"/>
    </source>
</evidence>
<feature type="compositionally biased region" description="Low complexity" evidence="1">
    <location>
        <begin position="448"/>
        <end position="465"/>
    </location>
</feature>
<dbReference type="PROSITE" id="PS51499">
    <property type="entry name" value="APO"/>
    <property type="match status" value="2"/>
</dbReference>
<dbReference type="InterPro" id="IPR023342">
    <property type="entry name" value="APO_dom"/>
</dbReference>
<feature type="region of interest" description="Disordered" evidence="1">
    <location>
        <begin position="404"/>
        <end position="465"/>
    </location>
</feature>
<comment type="caution">
    <text evidence="3">The sequence shown here is derived from an EMBL/GenBank/DDBJ whole genome shotgun (WGS) entry which is preliminary data.</text>
</comment>
<dbReference type="Proteomes" id="UP000737018">
    <property type="component" value="Unassembled WGS sequence"/>
</dbReference>
<protein>
    <recommendedName>
        <fullName evidence="2">APO domain-containing protein</fullName>
    </recommendedName>
</protein>
<dbReference type="OrthoDB" id="1898723at2759"/>
<organism evidence="3 4">
    <name type="scientific">Castanea mollissima</name>
    <name type="common">Chinese chestnut</name>
    <dbReference type="NCBI Taxonomy" id="60419"/>
    <lineage>
        <taxon>Eukaryota</taxon>
        <taxon>Viridiplantae</taxon>
        <taxon>Streptophyta</taxon>
        <taxon>Embryophyta</taxon>
        <taxon>Tracheophyta</taxon>
        <taxon>Spermatophyta</taxon>
        <taxon>Magnoliopsida</taxon>
        <taxon>eudicotyledons</taxon>
        <taxon>Gunneridae</taxon>
        <taxon>Pentapetalae</taxon>
        <taxon>rosids</taxon>
        <taxon>fabids</taxon>
        <taxon>Fagales</taxon>
        <taxon>Fagaceae</taxon>
        <taxon>Castanea</taxon>
    </lineage>
</organism>